<dbReference type="Proteomes" id="UP000633205">
    <property type="component" value="Unassembled WGS sequence"/>
</dbReference>
<proteinExistence type="predicted"/>
<reference evidence="1" key="2">
    <citation type="submission" date="2020-09" db="EMBL/GenBank/DDBJ databases">
        <authorList>
            <person name="Sun Q."/>
            <person name="Zhou Y."/>
        </authorList>
    </citation>
    <scope>NUCLEOTIDE SEQUENCE</scope>
    <source>
        <strain evidence="1">CGMCC 1.15152</strain>
    </source>
</reference>
<organism evidence="1 2">
    <name type="scientific">Microbacterium faecale</name>
    <dbReference type="NCBI Taxonomy" id="1804630"/>
    <lineage>
        <taxon>Bacteria</taxon>
        <taxon>Bacillati</taxon>
        <taxon>Actinomycetota</taxon>
        <taxon>Actinomycetes</taxon>
        <taxon>Micrococcales</taxon>
        <taxon>Microbacteriaceae</taxon>
        <taxon>Microbacterium</taxon>
    </lineage>
</organism>
<keyword evidence="2" id="KW-1185">Reference proteome</keyword>
<sequence length="74" mass="8044">MKRTEAYWYDVASGAVERAEERPEGASLGPFATAEEAAEAPETLLAHARAWLDSDAAQPYMDEARSAAEEDPES</sequence>
<dbReference type="RefSeq" id="WP_188710482.1">
    <property type="nucleotide sequence ID" value="NZ_BMHO01000001.1"/>
</dbReference>
<gene>
    <name evidence="1" type="ORF">GCM10010915_02130</name>
</gene>
<evidence type="ECO:0000313" key="1">
    <source>
        <dbReference type="EMBL" id="GGD25693.1"/>
    </source>
</evidence>
<reference evidence="1" key="1">
    <citation type="journal article" date="2014" name="Int. J. Syst. Evol. Microbiol.">
        <title>Complete genome sequence of Corynebacterium casei LMG S-19264T (=DSM 44701T), isolated from a smear-ripened cheese.</title>
        <authorList>
            <consortium name="US DOE Joint Genome Institute (JGI-PGF)"/>
            <person name="Walter F."/>
            <person name="Albersmeier A."/>
            <person name="Kalinowski J."/>
            <person name="Ruckert C."/>
        </authorList>
    </citation>
    <scope>NUCLEOTIDE SEQUENCE</scope>
    <source>
        <strain evidence="1">CGMCC 1.15152</strain>
    </source>
</reference>
<name>A0A916Y117_9MICO</name>
<protein>
    <recommendedName>
        <fullName evidence="3">SPOR domain-containing protein</fullName>
    </recommendedName>
</protein>
<dbReference type="EMBL" id="BMHO01000001">
    <property type="protein sequence ID" value="GGD25693.1"/>
    <property type="molecule type" value="Genomic_DNA"/>
</dbReference>
<comment type="caution">
    <text evidence="1">The sequence shown here is derived from an EMBL/GenBank/DDBJ whole genome shotgun (WGS) entry which is preliminary data.</text>
</comment>
<evidence type="ECO:0008006" key="3">
    <source>
        <dbReference type="Google" id="ProtNLM"/>
    </source>
</evidence>
<evidence type="ECO:0000313" key="2">
    <source>
        <dbReference type="Proteomes" id="UP000633205"/>
    </source>
</evidence>
<dbReference type="AlphaFoldDB" id="A0A916Y117"/>
<accession>A0A916Y117</accession>